<evidence type="ECO:0000256" key="9">
    <source>
        <dbReference type="ARBA" id="ARBA00023180"/>
    </source>
</evidence>
<feature type="chain" id="PRO_5043901448" evidence="10">
    <location>
        <begin position="22"/>
        <end position="541"/>
    </location>
</feature>
<dbReference type="InterPro" id="IPR016167">
    <property type="entry name" value="FAD-bd_PCMH_sub1"/>
</dbReference>
<dbReference type="GO" id="GO:0016491">
    <property type="term" value="F:oxidoreductase activity"/>
    <property type="evidence" value="ECO:0007669"/>
    <property type="project" value="InterPro"/>
</dbReference>
<name>A0AAW2RBP8_9LAMI</name>
<evidence type="ECO:0000313" key="12">
    <source>
        <dbReference type="EMBL" id="KAL0377051.1"/>
    </source>
</evidence>
<dbReference type="SUPFAM" id="SSF56176">
    <property type="entry name" value="FAD-binding/transporter-associated domain-like"/>
    <property type="match status" value="1"/>
</dbReference>
<dbReference type="Pfam" id="PF01565">
    <property type="entry name" value="FAD_binding_4"/>
    <property type="match status" value="1"/>
</dbReference>
<keyword evidence="6 10" id="KW-0732">Signal</keyword>
<keyword evidence="4" id="KW-0017">Alkaloid metabolism</keyword>
<keyword evidence="5" id="KW-0285">Flavoprotein</keyword>
<evidence type="ECO:0000256" key="7">
    <source>
        <dbReference type="ARBA" id="ARBA00022827"/>
    </source>
</evidence>
<dbReference type="FunFam" id="3.30.43.10:FF:000004">
    <property type="entry name" value="Berberine bridge enzyme-like 15"/>
    <property type="match status" value="1"/>
</dbReference>
<reference evidence="12" key="1">
    <citation type="submission" date="2020-06" db="EMBL/GenBank/DDBJ databases">
        <authorList>
            <person name="Li T."/>
            <person name="Hu X."/>
            <person name="Zhang T."/>
            <person name="Song X."/>
            <person name="Zhang H."/>
            <person name="Dai N."/>
            <person name="Sheng W."/>
            <person name="Hou X."/>
            <person name="Wei L."/>
        </authorList>
    </citation>
    <scope>NUCLEOTIDE SEQUENCE</scope>
    <source>
        <strain evidence="12">KEN8</strain>
        <tissue evidence="12">Leaf</tissue>
    </source>
</reference>
<sequence length="541" mass="60865">METSPRLILTLLLTFLALSLSLWTAYPQPDHNDFLACLSVRLQNQTSIANVVYTPNNSSYSSILQSSIRNLRFTSPSTPKPLVIITPVDESQIQEVIHCSRQHGLQIRTRSGGHDYEGLSYASRFDSPFVILDLINLSDITIDVGQESAWVQTGATLGQLYYRISQASRTLAFPAGGGSTVGVGGHISGGGYGSLLRKYGLAADNVVDARLIDVNGRILDRSSMGEELFWAIRGGGGASFGVVTAWKIRLVPVPETLTFFSVNRTLEQNATKLVHKWQYVAPNLPEDILIALIIRKVNAGERKTVQVTFISLFLGRVDALLPLLEERFPELGVRREECREVSWVQSTLLFANYQPEDSPEILTSRVTRSNSSYFKAKSDYVQDPIPEHGLEGLWKLFDEEEADMAELNVAPYGGRMQEISESATPFPHRAGNLYKFLHLVYWDEAGKEASERHINWMRKLYAYLIPYVSKSPRAAYVNYRDLDLGVNKEGNTSYAQASRWGFRYFKNNFNRLVRVKTMVDPGNFFRNEQSIPPLFSWGKKN</sequence>
<comment type="caution">
    <text evidence="12">The sequence shown here is derived from an EMBL/GenBank/DDBJ whole genome shotgun (WGS) entry which is preliminary data.</text>
</comment>
<dbReference type="Gene3D" id="3.30.465.10">
    <property type="match status" value="1"/>
</dbReference>
<dbReference type="InterPro" id="IPR016169">
    <property type="entry name" value="FAD-bd_PCMH_sub2"/>
</dbReference>
<evidence type="ECO:0000256" key="3">
    <source>
        <dbReference type="ARBA" id="ARBA00005466"/>
    </source>
</evidence>
<feature type="domain" description="FAD-binding PCMH-type" evidence="11">
    <location>
        <begin position="77"/>
        <end position="253"/>
    </location>
</feature>
<evidence type="ECO:0000256" key="8">
    <source>
        <dbReference type="ARBA" id="ARBA00023157"/>
    </source>
</evidence>
<dbReference type="Gene3D" id="3.40.462.20">
    <property type="match status" value="1"/>
</dbReference>
<keyword evidence="7" id="KW-0274">FAD</keyword>
<evidence type="ECO:0000256" key="10">
    <source>
        <dbReference type="SAM" id="SignalP"/>
    </source>
</evidence>
<evidence type="ECO:0000256" key="1">
    <source>
        <dbReference type="ARBA" id="ARBA00001974"/>
    </source>
</evidence>
<keyword evidence="8" id="KW-1015">Disulfide bond</keyword>
<feature type="signal peptide" evidence="10">
    <location>
        <begin position="1"/>
        <end position="21"/>
    </location>
</feature>
<comment type="similarity">
    <text evidence="3">Belongs to the oxygen-dependent FAD-linked oxidoreductase family.</text>
</comment>
<comment type="pathway">
    <text evidence="2">Alkaloid biosynthesis.</text>
</comment>
<accession>A0AAW2RBP8</accession>
<dbReference type="InterPro" id="IPR036318">
    <property type="entry name" value="FAD-bd_PCMH-like_sf"/>
</dbReference>
<evidence type="ECO:0000256" key="5">
    <source>
        <dbReference type="ARBA" id="ARBA00022630"/>
    </source>
</evidence>
<keyword evidence="9" id="KW-0325">Glycoprotein</keyword>
<reference evidence="12" key="2">
    <citation type="journal article" date="2024" name="Plant">
        <title>Genomic evolution and insights into agronomic trait innovations of Sesamum species.</title>
        <authorList>
            <person name="Miao H."/>
            <person name="Wang L."/>
            <person name="Qu L."/>
            <person name="Liu H."/>
            <person name="Sun Y."/>
            <person name="Le M."/>
            <person name="Wang Q."/>
            <person name="Wei S."/>
            <person name="Zheng Y."/>
            <person name="Lin W."/>
            <person name="Duan Y."/>
            <person name="Cao H."/>
            <person name="Xiong S."/>
            <person name="Wang X."/>
            <person name="Wei L."/>
            <person name="Li C."/>
            <person name="Ma Q."/>
            <person name="Ju M."/>
            <person name="Zhao R."/>
            <person name="Li G."/>
            <person name="Mu C."/>
            <person name="Tian Q."/>
            <person name="Mei H."/>
            <person name="Zhang T."/>
            <person name="Gao T."/>
            <person name="Zhang H."/>
        </authorList>
    </citation>
    <scope>NUCLEOTIDE SEQUENCE</scope>
    <source>
        <strain evidence="12">KEN8</strain>
    </source>
</reference>
<dbReference type="PANTHER" id="PTHR32448">
    <property type="entry name" value="OS08G0158400 PROTEIN"/>
    <property type="match status" value="1"/>
</dbReference>
<protein>
    <submittedName>
        <fullName evidence="12">Berberine bridge enzyme-like 28</fullName>
    </submittedName>
</protein>
<evidence type="ECO:0000259" key="11">
    <source>
        <dbReference type="PROSITE" id="PS51387"/>
    </source>
</evidence>
<dbReference type="InterPro" id="IPR016166">
    <property type="entry name" value="FAD-bd_PCMH"/>
</dbReference>
<evidence type="ECO:0000256" key="2">
    <source>
        <dbReference type="ARBA" id="ARBA00004913"/>
    </source>
</evidence>
<dbReference type="GO" id="GO:0071949">
    <property type="term" value="F:FAD binding"/>
    <property type="evidence" value="ECO:0007669"/>
    <property type="project" value="InterPro"/>
</dbReference>
<dbReference type="PROSITE" id="PS51387">
    <property type="entry name" value="FAD_PCMH"/>
    <property type="match status" value="1"/>
</dbReference>
<organism evidence="12">
    <name type="scientific">Sesamum calycinum</name>
    <dbReference type="NCBI Taxonomy" id="2727403"/>
    <lineage>
        <taxon>Eukaryota</taxon>
        <taxon>Viridiplantae</taxon>
        <taxon>Streptophyta</taxon>
        <taxon>Embryophyta</taxon>
        <taxon>Tracheophyta</taxon>
        <taxon>Spermatophyta</taxon>
        <taxon>Magnoliopsida</taxon>
        <taxon>eudicotyledons</taxon>
        <taxon>Gunneridae</taxon>
        <taxon>Pentapetalae</taxon>
        <taxon>asterids</taxon>
        <taxon>lamiids</taxon>
        <taxon>Lamiales</taxon>
        <taxon>Pedaliaceae</taxon>
        <taxon>Sesamum</taxon>
    </lineage>
</organism>
<dbReference type="InterPro" id="IPR012951">
    <property type="entry name" value="BBE"/>
</dbReference>
<dbReference type="EMBL" id="JACGWM010000004">
    <property type="protein sequence ID" value="KAL0377051.1"/>
    <property type="molecule type" value="Genomic_DNA"/>
</dbReference>
<evidence type="ECO:0000256" key="6">
    <source>
        <dbReference type="ARBA" id="ARBA00022729"/>
    </source>
</evidence>
<proteinExistence type="inferred from homology"/>
<dbReference type="AlphaFoldDB" id="A0AAW2RBP8"/>
<gene>
    <name evidence="12" type="ORF">Scaly_0822700</name>
</gene>
<dbReference type="Gene3D" id="3.30.43.10">
    <property type="entry name" value="Uridine Diphospho-n-acetylenolpyruvylglucosamine Reductase, domain 2"/>
    <property type="match status" value="1"/>
</dbReference>
<evidence type="ECO:0000256" key="4">
    <source>
        <dbReference type="ARBA" id="ARBA00022589"/>
    </source>
</evidence>
<dbReference type="Pfam" id="PF08031">
    <property type="entry name" value="BBE"/>
    <property type="match status" value="1"/>
</dbReference>
<comment type="cofactor">
    <cofactor evidence="1">
        <name>FAD</name>
        <dbReference type="ChEBI" id="CHEBI:57692"/>
    </cofactor>
</comment>
<dbReference type="InterPro" id="IPR006094">
    <property type="entry name" value="Oxid_FAD_bind_N"/>
</dbReference>